<reference evidence="1 2" key="1">
    <citation type="submission" date="2018-01" db="EMBL/GenBank/DDBJ databases">
        <title>Halomonas endophytica sp. nov., isolated from storage liquid in the stems of Populus euphratica.</title>
        <authorList>
            <person name="Chen C."/>
        </authorList>
    </citation>
    <scope>NUCLEOTIDE SEQUENCE [LARGE SCALE GENOMIC DNA]</scope>
    <source>
        <strain evidence="1 2">BZ-SZ-XJ27</strain>
    </source>
</reference>
<evidence type="ECO:0000313" key="2">
    <source>
        <dbReference type="Proteomes" id="UP000235547"/>
    </source>
</evidence>
<protein>
    <submittedName>
        <fullName evidence="1">Uncharacterized protein</fullName>
    </submittedName>
</protein>
<proteinExistence type="predicted"/>
<organism evidence="1 2">
    <name type="scientific">Halomonas urumqiensis</name>
    <dbReference type="NCBI Taxonomy" id="1684789"/>
    <lineage>
        <taxon>Bacteria</taxon>
        <taxon>Pseudomonadati</taxon>
        <taxon>Pseudomonadota</taxon>
        <taxon>Gammaproteobacteria</taxon>
        <taxon>Oceanospirillales</taxon>
        <taxon>Halomonadaceae</taxon>
        <taxon>Halomonas</taxon>
    </lineage>
</organism>
<dbReference type="OrthoDB" id="9802752at2"/>
<keyword evidence="2" id="KW-1185">Reference proteome</keyword>
<evidence type="ECO:0000313" key="1">
    <source>
        <dbReference type="EMBL" id="PMR82382.1"/>
    </source>
</evidence>
<dbReference type="EMBL" id="PNRG01000004">
    <property type="protein sequence ID" value="PMR82382.1"/>
    <property type="molecule type" value="Genomic_DNA"/>
</dbReference>
<sequence>MLQPIIGDRPALRKIVEVCLDADKETVWLNQRQMAELFGKDVQTVNEHVQNVYSEGELESEATIRDFRIVRQEGSRQGEIGKSGRDPN</sequence>
<dbReference type="Proteomes" id="UP000235547">
    <property type="component" value="Unassembled WGS sequence"/>
</dbReference>
<dbReference type="AlphaFoldDB" id="A0A2N7UPQ1"/>
<gene>
    <name evidence="1" type="ORF">C1H70_01270</name>
</gene>
<dbReference type="PANTHER" id="PTHR35810:SF1">
    <property type="entry name" value="CYTOPLASMIC PROTEIN"/>
    <property type="match status" value="1"/>
</dbReference>
<comment type="caution">
    <text evidence="1">The sequence shown here is derived from an EMBL/GenBank/DDBJ whole genome shotgun (WGS) entry which is preliminary data.</text>
</comment>
<accession>A0A2N7UPQ1</accession>
<dbReference type="PANTHER" id="PTHR35810">
    <property type="entry name" value="CYTOPLASMIC PROTEIN-RELATED"/>
    <property type="match status" value="1"/>
</dbReference>
<name>A0A2N7UPQ1_9GAMM</name>